<dbReference type="SUPFAM" id="SSF48371">
    <property type="entry name" value="ARM repeat"/>
    <property type="match status" value="1"/>
</dbReference>
<dbReference type="InterPro" id="IPR016024">
    <property type="entry name" value="ARM-type_fold"/>
</dbReference>
<reference evidence="2 3" key="1">
    <citation type="submission" date="2023-08" db="EMBL/GenBank/DDBJ databases">
        <authorList>
            <person name="Palmer J.M."/>
        </authorList>
    </citation>
    <scope>NUCLEOTIDE SEQUENCE [LARGE SCALE GENOMIC DNA]</scope>
    <source>
        <strain evidence="2 3">TWF481</strain>
    </source>
</reference>
<comment type="caution">
    <text evidence="2">The sequence shown here is derived from an EMBL/GenBank/DDBJ whole genome shotgun (WGS) entry which is preliminary data.</text>
</comment>
<protein>
    <submittedName>
        <fullName evidence="2">Uncharacterized protein</fullName>
    </submittedName>
</protein>
<sequence>MATLDTAAIRSSNEREVAQYLRKLAGEGDVENTTQQLIGAVERGSIPPSTLKVWLTISHSPAVLKKTLEQDISVRIRKIATDQLQKLLGSSKWKDSWDGLGATEGFIGLFQTLSASDVQDVCKAIGSSTKGADLEKREAITDLFKALEIQTVDTRPLAECYQYLLPGCTKGLVAQVLEGPVVENWNHRQKDLLLRNHDDALRENLLKMVVDYDGPDRPWLFALMDKYPAAPGSKPKSSSTMEFSLEVLRKLVEDNQVPQISDAAFIYEIAEPLLLRCLKKGHVRVEILKEAVLLIVKYIKQHPSVAKVIRNAQPGDSPRCQLFRESKYNEFIPLFEKIAKWWVEMPDIFKDLFCLLLIEGDPRSYGRTVGIGFFNSVLKFCPLEDRYRLLKFCIQYSTLEKDEVEIDFDKGLSRTSTKLTSSGLPDLNPEERLDLFLRLRKARGDEVGGSAYVSNSCSFFTLTTEERGDESYYKKVDLDIWQVVLLQRASRQEEAEELARLRITDRKKAQSTPDMELRSLHARAVMLYAVASGSLSILGEMVNWSKRLIRDSNIRLFYCTPVEIHGILSGIGPHSSIETDASVLQKQVQHGNQIMSNLFDIVCSGLKDPNFQIGNWTEVFSFFHAVALERANRSYQLPDTFSDEEIYTILWEDTLRLLLEVEQKVIGNQQLQDADQSYSKSGIRDFKGENMGPYEIHRRKVHPSTYRFLDALAKGRNDMWQKQRLLKSPSIADLPEIYPRGLPVQYLIAPFTLESPPVLDDLAPYISSRLQAAIFPLPENVYESFPSKNDLTANTLGIFVDDYRYALKLYLSRNIPEEERRTRIDTSWAYATGPLSRHEDRMNADQAIRYWERAFDNVLHPDQKRRDLDAPRPTGIEKFEIEMHKRIFQEDKKWLQSLLPKEKPEPLKMPSLQDPSGTVEWDASPEHKQSIEEEVLGDLTYLDVSSSPDFRELLERNAGYGERYEFPDVNLVPAVPAQKYWHNTIWTRAGNLKVKSAFELQEAQILSALLYLQVETSTPDQLLASPFPSIDDVRYPASKLNENCLSKLSAIEEKNPQVVRRRGKRTHPKTSKDLNSSIKAAFKALEAQISFVPPTLILKLAENAFSRLSSIDQEDPKNDFAAAESLAFNLLRLLARSDRPKLALELAIETISKYPAACFWHKPVFTIGFFRDLSPKNAEDGMTGFIETVLKLLDGMEKAKDAKKTKVADEKVTSKATDAPEEPESSSEADGKLESPKEETGFVKVSTIKLLIELFEDGDFLPKGSSLSTIHSLCKVSSNNDIHKTIVYYLTRVLKSGGPLEPEFFSTLSTIVAKNSEVETYKLILELFNYAISSEKFNSEHQSSAVSVISSIYENSTDIEISKQILKYFAFALDTPLSSDTAVQALFLPMVSKMSKGILDSKLRESLVDYVLHLLKGSTPEGHDQILDVLKNLVSDCSNVNETEPVTEDRWKTFEETVSLPKCDIWNDVDGTSKNPLLLKMTSFHKHIRQNQSLNLAFTERIMIPIIEELKVQSLRYFSIFMQIHGVSKVEQEGLQLAPPRRCIDLIAKVIQNGVGDAIIPLIEEYTSHTLFNINPPDIVQRLNKIFEDDQKLQYQDTVENWWYSYSHGASLSEDTVLLSILRGRIGAPDEETVNACVHEQYLKLYKATFWKETEDLDFEYSDNLFKLLEPKPLNKTWLKYLQPILHDMVQFVASLRTTEWERNPDRVPQILPDILLPQLWLLNIPSQHRNDDDQETRCRVFTAEAIKVLDDISTSFEFTSKVSSVKSVVALTSNETEDDLIITCCLGEITTLDPSSMTIKDYTRVEIASKMLSRRESTKSSVLKERIDNMLKSWKTCQVEEIRRIGYSTSSLELKTPKETPPPKVTETKPKPRSVNKRSGRTKKKTKPRWSPLDLSRGTPKKPAQQQAAWNLDSASDWGAHDAGW</sequence>
<feature type="compositionally biased region" description="Basic residues" evidence="1">
    <location>
        <begin position="1872"/>
        <end position="1889"/>
    </location>
</feature>
<keyword evidence="3" id="KW-1185">Reference proteome</keyword>
<proteinExistence type="predicted"/>
<evidence type="ECO:0000313" key="3">
    <source>
        <dbReference type="Proteomes" id="UP001370758"/>
    </source>
</evidence>
<dbReference type="Proteomes" id="UP001370758">
    <property type="component" value="Unassembled WGS sequence"/>
</dbReference>
<name>A0AAV9WMS8_9PEZI</name>
<organism evidence="2 3">
    <name type="scientific">Arthrobotrys musiformis</name>
    <dbReference type="NCBI Taxonomy" id="47236"/>
    <lineage>
        <taxon>Eukaryota</taxon>
        <taxon>Fungi</taxon>
        <taxon>Dikarya</taxon>
        <taxon>Ascomycota</taxon>
        <taxon>Pezizomycotina</taxon>
        <taxon>Orbiliomycetes</taxon>
        <taxon>Orbiliales</taxon>
        <taxon>Orbiliaceae</taxon>
        <taxon>Arthrobotrys</taxon>
    </lineage>
</organism>
<evidence type="ECO:0000313" key="2">
    <source>
        <dbReference type="EMBL" id="KAK6511605.1"/>
    </source>
</evidence>
<feature type="compositionally biased region" description="Basic and acidic residues" evidence="1">
    <location>
        <begin position="1204"/>
        <end position="1213"/>
    </location>
</feature>
<feature type="compositionally biased region" description="Basic and acidic residues" evidence="1">
    <location>
        <begin position="1229"/>
        <end position="1238"/>
    </location>
</feature>
<feature type="region of interest" description="Disordered" evidence="1">
    <location>
        <begin position="1204"/>
        <end position="1238"/>
    </location>
</feature>
<accession>A0AAV9WMS8</accession>
<feature type="region of interest" description="Disordered" evidence="1">
    <location>
        <begin position="905"/>
        <end position="924"/>
    </location>
</feature>
<evidence type="ECO:0000256" key="1">
    <source>
        <dbReference type="SAM" id="MobiDB-lite"/>
    </source>
</evidence>
<feature type="region of interest" description="Disordered" evidence="1">
    <location>
        <begin position="1854"/>
        <end position="1926"/>
    </location>
</feature>
<gene>
    <name evidence="2" type="ORF">TWF481_000520</name>
</gene>
<dbReference type="EMBL" id="JAVHJL010000001">
    <property type="protein sequence ID" value="KAK6511605.1"/>
    <property type="molecule type" value="Genomic_DNA"/>
</dbReference>